<dbReference type="PANTHER" id="PTHR43513:SF3">
    <property type="entry name" value="DIHYDROOROTATE DEHYDROGENASE B (NAD(+)), ELECTRON TRANSFER SUBUNIT-RELATED"/>
    <property type="match status" value="1"/>
</dbReference>
<dbReference type="InterPro" id="IPR017927">
    <property type="entry name" value="FAD-bd_FR_type"/>
</dbReference>
<dbReference type="AlphaFoldDB" id="A0A652YM92"/>
<dbReference type="Pfam" id="PF10418">
    <property type="entry name" value="DHODB_Fe-S_bind"/>
    <property type="match status" value="1"/>
</dbReference>
<comment type="cofactor">
    <cofactor evidence="1">
        <name>[2Fe-2S] cluster</name>
        <dbReference type="ChEBI" id="CHEBI:190135"/>
    </cofactor>
    <text evidence="1">Binds 1 [2Fe-2S] cluster per subunit.</text>
</comment>
<dbReference type="InterPro" id="IPR017938">
    <property type="entry name" value="Riboflavin_synthase-like_b-brl"/>
</dbReference>
<dbReference type="GO" id="GO:0051537">
    <property type="term" value="F:2 iron, 2 sulfur cluster binding"/>
    <property type="evidence" value="ECO:0007669"/>
    <property type="project" value="UniProtKB-KW"/>
</dbReference>
<dbReference type="SUPFAM" id="SSF52343">
    <property type="entry name" value="Ferredoxin reductase-like, C-terminal NADP-linked domain"/>
    <property type="match status" value="1"/>
</dbReference>
<feature type="domain" description="FAD-binding FR-type" evidence="2">
    <location>
        <begin position="10"/>
        <end position="108"/>
    </location>
</feature>
<dbReference type="GO" id="GO:0050660">
    <property type="term" value="F:flavin adenine dinucleotide binding"/>
    <property type="evidence" value="ECO:0007669"/>
    <property type="project" value="InterPro"/>
</dbReference>
<keyword evidence="1" id="KW-0411">Iron-sulfur</keyword>
<dbReference type="Gene3D" id="2.40.30.10">
    <property type="entry name" value="Translation factors"/>
    <property type="match status" value="1"/>
</dbReference>
<comment type="caution">
    <text evidence="3">The sequence shown here is derived from an EMBL/GenBank/DDBJ whole genome shotgun (WGS) entry which is preliminary data.</text>
</comment>
<keyword evidence="1" id="KW-0001">2Fe-2S</keyword>
<dbReference type="GO" id="GO:0016491">
    <property type="term" value="F:oxidoreductase activity"/>
    <property type="evidence" value="ECO:0007669"/>
    <property type="project" value="InterPro"/>
</dbReference>
<evidence type="ECO:0000256" key="1">
    <source>
        <dbReference type="PIRSR" id="PIRSR006816-2"/>
    </source>
</evidence>
<dbReference type="InterPro" id="IPR050353">
    <property type="entry name" value="PyrK_electron_transfer"/>
</dbReference>
<dbReference type="PROSITE" id="PS51384">
    <property type="entry name" value="FAD_FR"/>
    <property type="match status" value="1"/>
</dbReference>
<feature type="binding site" evidence="1">
    <location>
        <position position="247"/>
    </location>
    <ligand>
        <name>[2Fe-2S] cluster</name>
        <dbReference type="ChEBI" id="CHEBI:190135"/>
    </ligand>
</feature>
<dbReference type="InterPro" id="IPR001433">
    <property type="entry name" value="OxRdtase_FAD/NAD-bd"/>
</dbReference>
<feature type="binding site" evidence="1">
    <location>
        <position position="242"/>
    </location>
    <ligand>
        <name>[2Fe-2S] cluster</name>
        <dbReference type="ChEBI" id="CHEBI:190135"/>
    </ligand>
</feature>
<dbReference type="GO" id="GO:0046872">
    <property type="term" value="F:metal ion binding"/>
    <property type="evidence" value="ECO:0007669"/>
    <property type="project" value="UniProtKB-KW"/>
</dbReference>
<dbReference type="PRINTS" id="PR00410">
    <property type="entry name" value="PHEHYDRXLASE"/>
</dbReference>
<organism evidence="3">
    <name type="scientific">Nocardia globerula</name>
    <dbReference type="NCBI Taxonomy" id="1818"/>
    <lineage>
        <taxon>Bacteria</taxon>
        <taxon>Bacillati</taxon>
        <taxon>Actinomycetota</taxon>
        <taxon>Actinomycetes</taxon>
        <taxon>Mycobacteriales</taxon>
        <taxon>Nocardiaceae</taxon>
        <taxon>Nocardia</taxon>
    </lineage>
</organism>
<feature type="binding site" evidence="1">
    <location>
        <position position="250"/>
    </location>
    <ligand>
        <name>[2Fe-2S] cluster</name>
        <dbReference type="ChEBI" id="CHEBI:190135"/>
    </ligand>
</feature>
<feature type="binding site" evidence="1">
    <location>
        <position position="258"/>
    </location>
    <ligand>
        <name>[2Fe-2S] cluster</name>
        <dbReference type="ChEBI" id="CHEBI:190135"/>
    </ligand>
</feature>
<reference evidence="3" key="1">
    <citation type="submission" date="2019-07" db="EMBL/GenBank/DDBJ databases">
        <title>Genomic Encyclopedia of Type Strains, Phase IV (KMG-IV): sequencing the most valuable type-strain genomes for metagenomic binning, comparative biology and taxonomic classification.</title>
        <authorList>
            <person name="Goeker M."/>
        </authorList>
    </citation>
    <scope>NUCLEOTIDE SEQUENCE</scope>
    <source>
        <strain evidence="3">DSM 44596</strain>
    </source>
</reference>
<proteinExistence type="predicted"/>
<gene>
    <name evidence="3" type="ORF">FNL38_105117</name>
</gene>
<dbReference type="PIRSF" id="PIRSF006816">
    <property type="entry name" value="Cyc3_hyd_g"/>
    <property type="match status" value="1"/>
</dbReference>
<dbReference type="Gene3D" id="3.40.50.80">
    <property type="entry name" value="Nucleotide-binding domain of ferredoxin-NADP reductase (FNR) module"/>
    <property type="match status" value="1"/>
</dbReference>
<dbReference type="InterPro" id="IPR012165">
    <property type="entry name" value="Cyt_c3_hydrogenase_gsu"/>
</dbReference>
<dbReference type="InterPro" id="IPR019480">
    <property type="entry name" value="Dihydroorotate_DH_Fe-S-bd"/>
</dbReference>
<keyword evidence="1" id="KW-0479">Metal-binding</keyword>
<accession>A0A652YM92</accession>
<name>A0A652YM92_NOCGL</name>
<dbReference type="EMBL" id="VNIQ01000005">
    <property type="protein sequence ID" value="TYQ02968.1"/>
    <property type="molecule type" value="Genomic_DNA"/>
</dbReference>
<evidence type="ECO:0000313" key="3">
    <source>
        <dbReference type="EMBL" id="TYQ02968.1"/>
    </source>
</evidence>
<dbReference type="Pfam" id="PF00175">
    <property type="entry name" value="NAD_binding_1"/>
    <property type="match status" value="1"/>
</dbReference>
<sequence>MHTNMFGDRLVPTPCTVVARRDENSDTSTLTLAAPEHEFPGFRSGQFMMVYARAVGEIPLSISGDPTRTDHTVVHTVRAVGAVSRALHEACVGDVVGIRGPFGAGWDLESAKDDLIVVAGGVGLAAVRSAVLEALACGRFRRIALHVGARRPSDLLYSADLDTWSRGNVVDVELSVDVADPAWRGHVGFVTQSLGRGVLEPESTTVLLCGPEPMMRMSARTMIGKGIAPQNIRVSLERNMQCGAGLCGHCQLGELLLCRDGPVVDYSVAEPLLVVKEL</sequence>
<evidence type="ECO:0000259" key="2">
    <source>
        <dbReference type="PROSITE" id="PS51384"/>
    </source>
</evidence>
<dbReference type="CDD" id="cd06221">
    <property type="entry name" value="sulfite_reductase_like"/>
    <property type="match status" value="1"/>
</dbReference>
<dbReference type="InterPro" id="IPR039261">
    <property type="entry name" value="FNR_nucleotide-bd"/>
</dbReference>
<protein>
    <submittedName>
        <fullName evidence="3">NAD(P)H-flavin reductase</fullName>
    </submittedName>
</protein>
<keyword evidence="1" id="KW-0408">Iron</keyword>
<dbReference type="PANTHER" id="PTHR43513">
    <property type="entry name" value="DIHYDROOROTATE DEHYDROGENASE B (NAD(+)), ELECTRON TRANSFER SUBUNIT"/>
    <property type="match status" value="1"/>
</dbReference>
<dbReference type="SUPFAM" id="SSF63380">
    <property type="entry name" value="Riboflavin synthase domain-like"/>
    <property type="match status" value="1"/>
</dbReference>
<dbReference type="GO" id="GO:0006221">
    <property type="term" value="P:pyrimidine nucleotide biosynthetic process"/>
    <property type="evidence" value="ECO:0007669"/>
    <property type="project" value="InterPro"/>
</dbReference>